<dbReference type="Pfam" id="PF25954">
    <property type="entry name" value="Beta-barrel_RND_2"/>
    <property type="match status" value="1"/>
</dbReference>
<dbReference type="RefSeq" id="WP_120709759.1">
    <property type="nucleotide sequence ID" value="NZ_RBCJ01000001.1"/>
</dbReference>
<feature type="domain" description="CusB-like barrel-sandwich hybrid" evidence="3">
    <location>
        <begin position="80"/>
        <end position="223"/>
    </location>
</feature>
<evidence type="ECO:0000259" key="3">
    <source>
        <dbReference type="Pfam" id="PF25919"/>
    </source>
</evidence>
<dbReference type="PANTHER" id="PTHR30097">
    <property type="entry name" value="CATION EFFLUX SYSTEM PROTEIN CUSB"/>
    <property type="match status" value="1"/>
</dbReference>
<evidence type="ECO:0000313" key="5">
    <source>
        <dbReference type="EMBL" id="RKN82569.1"/>
    </source>
</evidence>
<dbReference type="NCBIfam" id="TIGR01730">
    <property type="entry name" value="RND_mfp"/>
    <property type="match status" value="1"/>
</dbReference>
<dbReference type="InterPro" id="IPR006143">
    <property type="entry name" value="RND_pump_MFP"/>
</dbReference>
<name>A0A3B0CEV7_9FLAO</name>
<comment type="caution">
    <text evidence="5">The sequence shown here is derived from an EMBL/GenBank/DDBJ whole genome shotgun (WGS) entry which is preliminary data.</text>
</comment>
<dbReference type="Gene3D" id="2.40.50.100">
    <property type="match status" value="2"/>
</dbReference>
<protein>
    <submittedName>
        <fullName evidence="5">Efflux RND transporter periplasmic adaptor subunit</fullName>
    </submittedName>
</protein>
<dbReference type="EMBL" id="RBCJ01000001">
    <property type="protein sequence ID" value="RKN82569.1"/>
    <property type="molecule type" value="Genomic_DNA"/>
</dbReference>
<evidence type="ECO:0000256" key="2">
    <source>
        <dbReference type="ARBA" id="ARBA00022448"/>
    </source>
</evidence>
<dbReference type="GO" id="GO:0016020">
    <property type="term" value="C:membrane"/>
    <property type="evidence" value="ECO:0007669"/>
    <property type="project" value="InterPro"/>
</dbReference>
<dbReference type="PANTHER" id="PTHR30097:SF4">
    <property type="entry name" value="SLR6042 PROTEIN"/>
    <property type="match status" value="1"/>
</dbReference>
<feature type="domain" description="CusB-like beta-barrel" evidence="4">
    <location>
        <begin position="231"/>
        <end position="303"/>
    </location>
</feature>
<dbReference type="OrthoDB" id="9814657at2"/>
<dbReference type="InterPro" id="IPR051909">
    <property type="entry name" value="MFP_Cation_Efflux"/>
</dbReference>
<dbReference type="GO" id="GO:0030313">
    <property type="term" value="C:cell envelope"/>
    <property type="evidence" value="ECO:0007669"/>
    <property type="project" value="TreeGrafter"/>
</dbReference>
<dbReference type="AlphaFoldDB" id="A0A3B0CEV7"/>
<dbReference type="Gene3D" id="2.40.30.170">
    <property type="match status" value="1"/>
</dbReference>
<gene>
    <name evidence="5" type="ORF">D7Z94_01610</name>
</gene>
<proteinExistence type="inferred from homology"/>
<dbReference type="InterPro" id="IPR058792">
    <property type="entry name" value="Beta-barrel_RND_2"/>
</dbReference>
<sequence>MKRLLYTYPIILLLLNILACGERKNNTSSEVHTETPVDELVITREQFEENGMILSHMEEKTFPITVSTNGMIDVPPENRAVISAVMGGYITKTPLLVGDKVNKGQLLVTLENPEFIALQQEYLEVKEQLVYLKSEYERHRILFDEKISSQKNYLRTESEFKTARAQYKGLQKQLQLLNISPMEVENGNITGTATLYAPISGSVTKVLVSRGAYVSPSSPILEIVDNDHIHLELSVFEKDIMQVKKGQPILFRIPEASDNTFEAEVYLVGTTINENRTIQVHAHLKNEKENRFLTGMFVEADIVTDQLQTLALPSEAVVTIDDKAYVLLLVSENDGNYQFRKLEVQTGQTHGNYTAIGNVEKLDSNNRFLTKGAFGLIEE</sequence>
<dbReference type="Pfam" id="PF25919">
    <property type="entry name" value="BSH_CusB"/>
    <property type="match status" value="1"/>
</dbReference>
<reference evidence="5 6" key="1">
    <citation type="submission" date="2018-10" db="EMBL/GenBank/DDBJ databases">
        <title>Ulvibacterium marinum gen. nov., sp. nov., a novel marine bacterium of the family Flavobacteriaceae, isolated from a culture of the green alga Ulva prolifera.</title>
        <authorList>
            <person name="Zhang Z."/>
        </authorList>
    </citation>
    <scope>NUCLEOTIDE SEQUENCE [LARGE SCALE GENOMIC DNA]</scope>
    <source>
        <strain evidence="5 6">CCMM003</strain>
    </source>
</reference>
<accession>A0A3B0CEV7</accession>
<organism evidence="5 6">
    <name type="scientific">Ulvibacterium marinum</name>
    <dbReference type="NCBI Taxonomy" id="2419782"/>
    <lineage>
        <taxon>Bacteria</taxon>
        <taxon>Pseudomonadati</taxon>
        <taxon>Bacteroidota</taxon>
        <taxon>Flavobacteriia</taxon>
        <taxon>Flavobacteriales</taxon>
        <taxon>Flavobacteriaceae</taxon>
        <taxon>Ulvibacterium</taxon>
    </lineage>
</organism>
<evidence type="ECO:0000256" key="1">
    <source>
        <dbReference type="ARBA" id="ARBA00009477"/>
    </source>
</evidence>
<dbReference type="SUPFAM" id="SSF111369">
    <property type="entry name" value="HlyD-like secretion proteins"/>
    <property type="match status" value="1"/>
</dbReference>
<keyword evidence="6" id="KW-1185">Reference proteome</keyword>
<dbReference type="GO" id="GO:0060003">
    <property type="term" value="P:copper ion export"/>
    <property type="evidence" value="ECO:0007669"/>
    <property type="project" value="TreeGrafter"/>
</dbReference>
<dbReference type="GO" id="GO:0015679">
    <property type="term" value="P:plasma membrane copper ion transport"/>
    <property type="evidence" value="ECO:0007669"/>
    <property type="project" value="TreeGrafter"/>
</dbReference>
<evidence type="ECO:0000313" key="6">
    <source>
        <dbReference type="Proteomes" id="UP000276603"/>
    </source>
</evidence>
<dbReference type="Gene3D" id="2.40.420.20">
    <property type="match status" value="1"/>
</dbReference>
<dbReference type="Proteomes" id="UP000276603">
    <property type="component" value="Unassembled WGS sequence"/>
</dbReference>
<keyword evidence="2" id="KW-0813">Transport</keyword>
<dbReference type="InterPro" id="IPR058790">
    <property type="entry name" value="BSH_CusB"/>
</dbReference>
<dbReference type="GO" id="GO:0022857">
    <property type="term" value="F:transmembrane transporter activity"/>
    <property type="evidence" value="ECO:0007669"/>
    <property type="project" value="InterPro"/>
</dbReference>
<comment type="similarity">
    <text evidence="1">Belongs to the membrane fusion protein (MFP) (TC 8.A.1) family.</text>
</comment>
<evidence type="ECO:0000259" key="4">
    <source>
        <dbReference type="Pfam" id="PF25954"/>
    </source>
</evidence>